<organism evidence="2 3">
    <name type="scientific">Savagea serpentis</name>
    <dbReference type="NCBI Taxonomy" id="2785297"/>
    <lineage>
        <taxon>Bacteria</taxon>
        <taxon>Bacillati</taxon>
        <taxon>Bacillota</taxon>
        <taxon>Bacilli</taxon>
        <taxon>Bacillales</taxon>
        <taxon>Caryophanaceae</taxon>
        <taxon>Savagea</taxon>
    </lineage>
</organism>
<reference evidence="2" key="1">
    <citation type="submission" date="2020-11" db="EMBL/GenBank/DDBJ databases">
        <title>Multidrug resistant novel bacterium Savagea serpentis sp. nov., isolated from the scats of a vine snake (Ahaetulla nasuta).</title>
        <authorList>
            <person name="Venkata Ramana V."/>
            <person name="Vikas Patil S."/>
            <person name="Yogita Lugani V."/>
        </authorList>
    </citation>
    <scope>NUCLEOTIDE SEQUENCE</scope>
    <source>
        <strain evidence="2">SN6</strain>
    </source>
</reference>
<keyword evidence="1" id="KW-0812">Transmembrane</keyword>
<evidence type="ECO:0000313" key="2">
    <source>
        <dbReference type="EMBL" id="MBF4501894.1"/>
    </source>
</evidence>
<dbReference type="Proteomes" id="UP000622653">
    <property type="component" value="Unassembled WGS sequence"/>
</dbReference>
<keyword evidence="3" id="KW-1185">Reference proteome</keyword>
<proteinExistence type="predicted"/>
<protein>
    <submittedName>
        <fullName evidence="2">Uncharacterized protein</fullName>
    </submittedName>
</protein>
<feature type="transmembrane region" description="Helical" evidence="1">
    <location>
        <begin position="12"/>
        <end position="34"/>
    </location>
</feature>
<evidence type="ECO:0000256" key="1">
    <source>
        <dbReference type="SAM" id="Phobius"/>
    </source>
</evidence>
<name>A0A8J7KTT0_9BACL</name>
<feature type="transmembrane region" description="Helical" evidence="1">
    <location>
        <begin position="40"/>
        <end position="60"/>
    </location>
</feature>
<dbReference type="EMBL" id="JADKPV010000006">
    <property type="protein sequence ID" value="MBF4501894.1"/>
    <property type="molecule type" value="Genomic_DNA"/>
</dbReference>
<evidence type="ECO:0000313" key="3">
    <source>
        <dbReference type="Proteomes" id="UP000622653"/>
    </source>
</evidence>
<keyword evidence="1" id="KW-1133">Transmembrane helix</keyword>
<comment type="caution">
    <text evidence="2">The sequence shown here is derived from an EMBL/GenBank/DDBJ whole genome shotgun (WGS) entry which is preliminary data.</text>
</comment>
<keyword evidence="1" id="KW-0472">Membrane</keyword>
<accession>A0A8J7KTT0</accession>
<gene>
    <name evidence="2" type="ORF">IRY55_11015</name>
</gene>
<dbReference type="AlphaFoldDB" id="A0A8J7KTT0"/>
<dbReference type="RefSeq" id="WP_194563374.1">
    <property type="nucleotide sequence ID" value="NZ_JADKPV010000006.1"/>
</dbReference>
<sequence>MKNILIAMGGMALFLIAGGGFISMIFTSLVGGGIEQSYIYPIYGGLILLTGVVVGAAQLVREEIKDLKKWLQEEQLKHKE</sequence>